<accession>A0A1V9ADF0</accession>
<evidence type="ECO:0000259" key="1">
    <source>
        <dbReference type="Pfam" id="PF13460"/>
    </source>
</evidence>
<dbReference type="PANTHER" id="PTHR43162:SF1">
    <property type="entry name" value="PRESTALK A DIFFERENTIATION PROTEIN A"/>
    <property type="match status" value="1"/>
</dbReference>
<organism evidence="2 3">
    <name type="scientific">Saccharomonospora piscinae</name>
    <dbReference type="NCBI Taxonomy" id="687388"/>
    <lineage>
        <taxon>Bacteria</taxon>
        <taxon>Bacillati</taxon>
        <taxon>Actinomycetota</taxon>
        <taxon>Actinomycetes</taxon>
        <taxon>Pseudonocardiales</taxon>
        <taxon>Pseudonocardiaceae</taxon>
        <taxon>Saccharomonospora</taxon>
    </lineage>
</organism>
<dbReference type="PANTHER" id="PTHR43162">
    <property type="match status" value="1"/>
</dbReference>
<protein>
    <submittedName>
        <fullName evidence="2">NmrA family transcriptional regulator</fullName>
    </submittedName>
</protein>
<dbReference type="RefSeq" id="WP_081190450.1">
    <property type="nucleotide sequence ID" value="NZ_MWIH01000002.1"/>
</dbReference>
<comment type="caution">
    <text evidence="2">The sequence shown here is derived from an EMBL/GenBank/DDBJ whole genome shotgun (WGS) entry which is preliminary data.</text>
</comment>
<dbReference type="InterPro" id="IPR016040">
    <property type="entry name" value="NAD(P)-bd_dom"/>
</dbReference>
<dbReference type="Gene3D" id="3.40.50.720">
    <property type="entry name" value="NAD(P)-binding Rossmann-like Domain"/>
    <property type="match status" value="1"/>
</dbReference>
<sequence>MIVVTGATGNVGRPLVRALAEAGERVTAVARRITEVPEGVRCCEADLFEPESLRDALEKARDLFLLTPGSFMAADGRLGGLLDIVRSSGVQRVVLLSSQGVATQRHPRDIEDAVVRSGLEWTILRPSGFYSNALRWSEEVRARRVVRAPFGDVGLPLVDPADVAEVAAVALRCTGHERRTHTLTGPEAISPRMQAAVIGAALAEPVRFAEQSRAEAREMMLRGMPEPVVETTLDILGEPTRTEQLVNPEINSLLGRRARTFAEWTSRALAAFK</sequence>
<gene>
    <name evidence="2" type="ORF">B1813_03105</name>
</gene>
<reference evidence="2 3" key="1">
    <citation type="submission" date="2017-02" db="EMBL/GenBank/DDBJ databases">
        <title>Draft genome of Saccharomonospora sp. 154.</title>
        <authorList>
            <person name="Alonso-Carmona G.S."/>
            <person name="De La Haba R."/>
            <person name="Vera-Gargallo B."/>
            <person name="Sandoval-Trujillo A.H."/>
            <person name="Ramirez-Duran N."/>
            <person name="Ventosa A."/>
        </authorList>
    </citation>
    <scope>NUCLEOTIDE SEQUENCE [LARGE SCALE GENOMIC DNA]</scope>
    <source>
        <strain evidence="2 3">LRS4.154</strain>
    </source>
</reference>
<dbReference type="InterPro" id="IPR036291">
    <property type="entry name" value="NAD(P)-bd_dom_sf"/>
</dbReference>
<dbReference type="Pfam" id="PF13460">
    <property type="entry name" value="NAD_binding_10"/>
    <property type="match status" value="1"/>
</dbReference>
<dbReference type="SUPFAM" id="SSF51735">
    <property type="entry name" value="NAD(P)-binding Rossmann-fold domains"/>
    <property type="match status" value="1"/>
</dbReference>
<feature type="domain" description="NAD(P)-binding" evidence="1">
    <location>
        <begin position="6"/>
        <end position="171"/>
    </location>
</feature>
<dbReference type="STRING" id="1962155.B1813_03105"/>
<evidence type="ECO:0000313" key="2">
    <source>
        <dbReference type="EMBL" id="OQO95058.1"/>
    </source>
</evidence>
<proteinExistence type="predicted"/>
<dbReference type="InterPro" id="IPR051604">
    <property type="entry name" value="Ergot_Alk_Oxidoreductase"/>
</dbReference>
<dbReference type="EMBL" id="MWIH01000002">
    <property type="protein sequence ID" value="OQO95058.1"/>
    <property type="molecule type" value="Genomic_DNA"/>
</dbReference>
<keyword evidence="3" id="KW-1185">Reference proteome</keyword>
<name>A0A1V9ADF0_SACPI</name>
<evidence type="ECO:0000313" key="3">
    <source>
        <dbReference type="Proteomes" id="UP000192591"/>
    </source>
</evidence>
<dbReference type="AlphaFoldDB" id="A0A1V9ADF0"/>
<dbReference type="Gene3D" id="3.90.25.10">
    <property type="entry name" value="UDP-galactose 4-epimerase, domain 1"/>
    <property type="match status" value="1"/>
</dbReference>
<dbReference type="Proteomes" id="UP000192591">
    <property type="component" value="Unassembled WGS sequence"/>
</dbReference>